<dbReference type="Gene3D" id="2.60.450.10">
    <property type="entry name" value="Lipopolysaccharide (LPS) transport protein A like domain"/>
    <property type="match status" value="3"/>
</dbReference>
<keyword evidence="1" id="KW-0998">Cell outer membrane</keyword>
<sequence length="603" mass="69590">MAEEISNRIRILSFLGIFFLGIFAWAQVTQGTPPKKKIKHLHSDVIKSTPERFEGNQFAYGNVGFEHERTKLYSDSAVYYMKENFFRAWSNVRIVNDTMNMRSDSLEYDGNLSIAKAFGNVHMKDPKSEMFADYVEYNRETEFIIASGNVVLVDPTQRVETPYLTYDRRTGIAYTDKGAIIRGSDGTVTHTQILQYDTRTKTIDFNQNTRIETKDYIIDSHKMRMNQQTGETEFLANSRVTSRENPRDNIYMPEGGGIFNRKTGEAFLNKRSIVYREGKELHGDKMYFNDKTGFGWARGNVLMDDPEEQRFIRGEYAEAHRDMDSAFVTGNAYAVKAFTEDSLYFHADTIMAVQRKDSTRVLKAYYNARFFKSNAQGKSDSVFYNETIGLLKSFRDPIMWSGDQQITGDTIYLYNNPQLEVLDSVRIFNNAFAVAKVDSLNDKEFNQVKGKFMTGYFLNNSLNLVEVHENAQSVTFVDDEDEETLEKERIGINLSDCGIIEAEINGKNVDVLSCRIQANSKLYPDSKLPETARYLKDFRWRGDERMLRWQDIFIKVPENLQIDISNTDTESVEAERIDLDKILEEEEKEQGINSSEETKENKE</sequence>
<protein>
    <submittedName>
        <fullName evidence="4">Lipopolysaccharide export system protein LptA</fullName>
    </submittedName>
</protein>
<proteinExistence type="predicted"/>
<comment type="caution">
    <text evidence="4">The sequence shown here is derived from an EMBL/GenBank/DDBJ whole genome shotgun (WGS) entry which is preliminary data.</text>
</comment>
<dbReference type="InterPro" id="IPR050218">
    <property type="entry name" value="LptD"/>
</dbReference>
<organism evidence="4 5">
    <name type="scientific">Moheibacter stercoris</name>
    <dbReference type="NCBI Taxonomy" id="1628251"/>
    <lineage>
        <taxon>Bacteria</taxon>
        <taxon>Pseudomonadati</taxon>
        <taxon>Bacteroidota</taxon>
        <taxon>Flavobacteriia</taxon>
        <taxon>Flavobacteriales</taxon>
        <taxon>Weeksellaceae</taxon>
        <taxon>Moheibacter</taxon>
    </lineage>
</organism>
<accession>A0ABV2LU52</accession>
<reference evidence="4 5" key="1">
    <citation type="submission" date="2024-06" db="EMBL/GenBank/DDBJ databases">
        <title>Genomic Encyclopedia of Type Strains, Phase IV (KMG-IV): sequencing the most valuable type-strain genomes for metagenomic binning, comparative biology and taxonomic classification.</title>
        <authorList>
            <person name="Goeker M."/>
        </authorList>
    </citation>
    <scope>NUCLEOTIDE SEQUENCE [LARGE SCALE GENOMIC DNA]</scope>
    <source>
        <strain evidence="4 5">DSM 29388</strain>
    </source>
</reference>
<feature type="domain" description="Organic solvent tolerance-like N-terminal" evidence="3">
    <location>
        <begin position="35"/>
        <end position="140"/>
    </location>
</feature>
<feature type="region of interest" description="Disordered" evidence="2">
    <location>
        <begin position="583"/>
        <end position="603"/>
    </location>
</feature>
<keyword evidence="1" id="KW-0472">Membrane</keyword>
<dbReference type="EMBL" id="JBEPMO010000005">
    <property type="protein sequence ID" value="MET3731664.1"/>
    <property type="molecule type" value="Genomic_DNA"/>
</dbReference>
<dbReference type="PANTHER" id="PTHR30189">
    <property type="entry name" value="LPS-ASSEMBLY PROTEIN"/>
    <property type="match status" value="1"/>
</dbReference>
<name>A0ABV2LU52_9FLAO</name>
<dbReference type="PANTHER" id="PTHR30189:SF1">
    <property type="entry name" value="LPS-ASSEMBLY PROTEIN LPTD"/>
    <property type="match status" value="1"/>
</dbReference>
<dbReference type="RefSeq" id="WP_354508141.1">
    <property type="nucleotide sequence ID" value="NZ_JBEPMO010000005.1"/>
</dbReference>
<gene>
    <name evidence="4" type="ORF">ABID46_001238</name>
</gene>
<evidence type="ECO:0000313" key="5">
    <source>
        <dbReference type="Proteomes" id="UP001549146"/>
    </source>
</evidence>
<dbReference type="InterPro" id="IPR005653">
    <property type="entry name" value="OstA-like_N"/>
</dbReference>
<evidence type="ECO:0000256" key="2">
    <source>
        <dbReference type="SAM" id="MobiDB-lite"/>
    </source>
</evidence>
<evidence type="ECO:0000259" key="3">
    <source>
        <dbReference type="Pfam" id="PF13100"/>
    </source>
</evidence>
<evidence type="ECO:0000256" key="1">
    <source>
        <dbReference type="ARBA" id="ARBA00023237"/>
    </source>
</evidence>
<evidence type="ECO:0000313" key="4">
    <source>
        <dbReference type="EMBL" id="MET3731664.1"/>
    </source>
</evidence>
<keyword evidence="5" id="KW-1185">Reference proteome</keyword>
<dbReference type="Proteomes" id="UP001549146">
    <property type="component" value="Unassembled WGS sequence"/>
</dbReference>
<dbReference type="Pfam" id="PF13100">
    <property type="entry name" value="OstA_2"/>
    <property type="match status" value="1"/>
</dbReference>